<reference evidence="6" key="1">
    <citation type="submission" date="2023-07" db="EMBL/GenBank/DDBJ databases">
        <title>Gilvimarinus algae sp. nov., isolated from the surface of Kelp.</title>
        <authorList>
            <person name="Sun Y.Y."/>
            <person name="Gong Y."/>
            <person name="Du Z.J."/>
        </authorList>
    </citation>
    <scope>NUCLEOTIDE SEQUENCE</scope>
    <source>
        <strain evidence="6">SDUM040014</strain>
    </source>
</reference>
<feature type="domain" description="CusB-like beta-barrel" evidence="5">
    <location>
        <begin position="215"/>
        <end position="286"/>
    </location>
</feature>
<evidence type="ECO:0000259" key="5">
    <source>
        <dbReference type="Pfam" id="PF25954"/>
    </source>
</evidence>
<protein>
    <submittedName>
        <fullName evidence="6">Efflux RND transporter periplasmic adaptor subunit</fullName>
    </submittedName>
</protein>
<dbReference type="PANTHER" id="PTHR30469:SF20">
    <property type="entry name" value="EFFLUX RND TRANSPORTER PERIPLASMIC ADAPTOR SUBUNIT"/>
    <property type="match status" value="1"/>
</dbReference>
<evidence type="ECO:0000256" key="2">
    <source>
        <dbReference type="SAM" id="Coils"/>
    </source>
</evidence>
<dbReference type="NCBIfam" id="TIGR01730">
    <property type="entry name" value="RND_mfp"/>
    <property type="match status" value="1"/>
</dbReference>
<dbReference type="InterPro" id="IPR006143">
    <property type="entry name" value="RND_pump_MFP"/>
</dbReference>
<dbReference type="InterPro" id="IPR058624">
    <property type="entry name" value="MdtA-like_HH"/>
</dbReference>
<evidence type="ECO:0000259" key="4">
    <source>
        <dbReference type="Pfam" id="PF25876"/>
    </source>
</evidence>
<dbReference type="RefSeq" id="WP_302714325.1">
    <property type="nucleotide sequence ID" value="NZ_JAULRT010000062.1"/>
</dbReference>
<name>A0ABT8THD8_9GAMM</name>
<dbReference type="SUPFAM" id="SSF111369">
    <property type="entry name" value="HlyD-like secretion proteins"/>
    <property type="match status" value="1"/>
</dbReference>
<accession>A0ABT8THD8</accession>
<evidence type="ECO:0000313" key="7">
    <source>
        <dbReference type="Proteomes" id="UP001168380"/>
    </source>
</evidence>
<evidence type="ECO:0000256" key="1">
    <source>
        <dbReference type="ARBA" id="ARBA00009477"/>
    </source>
</evidence>
<keyword evidence="3" id="KW-0732">Signal</keyword>
<dbReference type="PANTHER" id="PTHR30469">
    <property type="entry name" value="MULTIDRUG RESISTANCE PROTEIN MDTA"/>
    <property type="match status" value="1"/>
</dbReference>
<evidence type="ECO:0000256" key="3">
    <source>
        <dbReference type="SAM" id="SignalP"/>
    </source>
</evidence>
<proteinExistence type="inferred from homology"/>
<dbReference type="Gene3D" id="2.40.420.20">
    <property type="match status" value="1"/>
</dbReference>
<dbReference type="Pfam" id="PF25876">
    <property type="entry name" value="HH_MFP_RND"/>
    <property type="match status" value="1"/>
</dbReference>
<dbReference type="PROSITE" id="PS51257">
    <property type="entry name" value="PROKAR_LIPOPROTEIN"/>
    <property type="match status" value="1"/>
</dbReference>
<keyword evidence="7" id="KW-1185">Reference proteome</keyword>
<gene>
    <name evidence="6" type="ORF">QWI16_15125</name>
</gene>
<dbReference type="Gene3D" id="2.40.30.170">
    <property type="match status" value="1"/>
</dbReference>
<feature type="chain" id="PRO_5047256994" evidence="3">
    <location>
        <begin position="24"/>
        <end position="373"/>
    </location>
</feature>
<dbReference type="Gene3D" id="2.40.50.100">
    <property type="match status" value="1"/>
</dbReference>
<dbReference type="EMBL" id="JAULRT010000062">
    <property type="protein sequence ID" value="MDO3383512.1"/>
    <property type="molecule type" value="Genomic_DNA"/>
</dbReference>
<evidence type="ECO:0000313" key="6">
    <source>
        <dbReference type="EMBL" id="MDO3383512.1"/>
    </source>
</evidence>
<comment type="similarity">
    <text evidence="1">Belongs to the membrane fusion protein (MFP) (TC 8.A.1) family.</text>
</comment>
<feature type="coiled-coil region" evidence="2">
    <location>
        <begin position="98"/>
        <end position="125"/>
    </location>
</feature>
<feature type="domain" description="Multidrug resistance protein MdtA-like alpha-helical hairpin" evidence="4">
    <location>
        <begin position="104"/>
        <end position="168"/>
    </location>
</feature>
<dbReference type="Pfam" id="PF25954">
    <property type="entry name" value="Beta-barrel_RND_2"/>
    <property type="match status" value="1"/>
</dbReference>
<keyword evidence="2" id="KW-0175">Coiled coil</keyword>
<dbReference type="Proteomes" id="UP001168380">
    <property type="component" value="Unassembled WGS sequence"/>
</dbReference>
<comment type="caution">
    <text evidence="6">The sequence shown here is derived from an EMBL/GenBank/DDBJ whole genome shotgun (WGS) entry which is preliminary data.</text>
</comment>
<dbReference type="InterPro" id="IPR058792">
    <property type="entry name" value="Beta-barrel_RND_2"/>
</dbReference>
<organism evidence="6 7">
    <name type="scientific">Gilvimarinus algae</name>
    <dbReference type="NCBI Taxonomy" id="3058037"/>
    <lineage>
        <taxon>Bacteria</taxon>
        <taxon>Pseudomonadati</taxon>
        <taxon>Pseudomonadota</taxon>
        <taxon>Gammaproteobacteria</taxon>
        <taxon>Cellvibrionales</taxon>
        <taxon>Cellvibrionaceae</taxon>
        <taxon>Gilvimarinus</taxon>
    </lineage>
</organism>
<dbReference type="Gene3D" id="1.10.287.470">
    <property type="entry name" value="Helix hairpin bin"/>
    <property type="match status" value="1"/>
</dbReference>
<feature type="signal peptide" evidence="3">
    <location>
        <begin position="1"/>
        <end position="23"/>
    </location>
</feature>
<sequence length="373" mass="39740">MAANRQWQRRLCAWALVPALLSACSETGSPQEQDKPARLVDVARVVPANGASQTSLTGKVRAVERTVLSFEVGGEIEQLNVDVGDAIARGQVLATLDAERYRLQLEQARASASEAQAALTEKRLDYERQQQLQEQGFVSNASLDGAKAAFDTAQSRYRSAQAAVNIAARDVELTQLKAPFAGAISERLAQPAQRVAPNEPVLEALSERGGFEVYTHVPEALVGKLELGSEQQVRIPALPDAAYAARIEHVGSQPASSNNYPVVLALQTPGADLRAGMTAQVLLSSSSGMPEGVGFLVPMTALIYAEDASVFVLRLGADNRLEKVAITVLELRRDRALVSGELGDGEQVVSRGAEFVAAGDKVAVLGQGAERFN</sequence>